<organism evidence="2 3">
    <name type="scientific">Lentinula lateritia</name>
    <dbReference type="NCBI Taxonomy" id="40482"/>
    <lineage>
        <taxon>Eukaryota</taxon>
        <taxon>Fungi</taxon>
        <taxon>Dikarya</taxon>
        <taxon>Basidiomycota</taxon>
        <taxon>Agaricomycotina</taxon>
        <taxon>Agaricomycetes</taxon>
        <taxon>Agaricomycetidae</taxon>
        <taxon>Agaricales</taxon>
        <taxon>Marasmiineae</taxon>
        <taxon>Omphalotaceae</taxon>
        <taxon>Lentinula</taxon>
    </lineage>
</organism>
<accession>A0A9W9DGJ9</accession>
<evidence type="ECO:0000313" key="2">
    <source>
        <dbReference type="EMBL" id="KAJ4469682.1"/>
    </source>
</evidence>
<name>A0A9W9DGJ9_9AGAR</name>
<comment type="caution">
    <text evidence="2">The sequence shown here is derived from an EMBL/GenBank/DDBJ whole genome shotgun (WGS) entry which is preliminary data.</text>
</comment>
<feature type="compositionally biased region" description="Polar residues" evidence="1">
    <location>
        <begin position="9"/>
        <end position="22"/>
    </location>
</feature>
<feature type="region of interest" description="Disordered" evidence="1">
    <location>
        <begin position="132"/>
        <end position="163"/>
    </location>
</feature>
<dbReference type="EMBL" id="JANVFS010000034">
    <property type="protein sequence ID" value="KAJ4469682.1"/>
    <property type="molecule type" value="Genomic_DNA"/>
</dbReference>
<feature type="region of interest" description="Disordered" evidence="1">
    <location>
        <begin position="1"/>
        <end position="22"/>
    </location>
</feature>
<evidence type="ECO:0000256" key="1">
    <source>
        <dbReference type="SAM" id="MobiDB-lite"/>
    </source>
</evidence>
<gene>
    <name evidence="2" type="ORF">C8J55DRAFT_523422</name>
</gene>
<reference evidence="2" key="2">
    <citation type="journal article" date="2023" name="Proc. Natl. Acad. Sci. U.S.A.">
        <title>A global phylogenomic analysis of the shiitake genus Lentinula.</title>
        <authorList>
            <person name="Sierra-Patev S."/>
            <person name="Min B."/>
            <person name="Naranjo-Ortiz M."/>
            <person name="Looney B."/>
            <person name="Konkel Z."/>
            <person name="Slot J.C."/>
            <person name="Sakamoto Y."/>
            <person name="Steenwyk J.L."/>
            <person name="Rokas A."/>
            <person name="Carro J."/>
            <person name="Camarero S."/>
            <person name="Ferreira P."/>
            <person name="Molpeceres G."/>
            <person name="Ruiz-Duenas F.J."/>
            <person name="Serrano A."/>
            <person name="Henrissat B."/>
            <person name="Drula E."/>
            <person name="Hughes K.W."/>
            <person name="Mata J.L."/>
            <person name="Ishikawa N.K."/>
            <person name="Vargas-Isla R."/>
            <person name="Ushijima S."/>
            <person name="Smith C.A."/>
            <person name="Donoghue J."/>
            <person name="Ahrendt S."/>
            <person name="Andreopoulos W."/>
            <person name="He G."/>
            <person name="LaButti K."/>
            <person name="Lipzen A."/>
            <person name="Ng V."/>
            <person name="Riley R."/>
            <person name="Sandor L."/>
            <person name="Barry K."/>
            <person name="Martinez A.T."/>
            <person name="Xiao Y."/>
            <person name="Gibbons J.G."/>
            <person name="Terashima K."/>
            <person name="Grigoriev I.V."/>
            <person name="Hibbett D."/>
        </authorList>
    </citation>
    <scope>NUCLEOTIDE SEQUENCE</scope>
    <source>
        <strain evidence="2">Sp2 HRB7682 ss15</strain>
    </source>
</reference>
<dbReference type="Proteomes" id="UP001150238">
    <property type="component" value="Unassembled WGS sequence"/>
</dbReference>
<reference evidence="2" key="1">
    <citation type="submission" date="2022-08" db="EMBL/GenBank/DDBJ databases">
        <authorList>
            <consortium name="DOE Joint Genome Institute"/>
            <person name="Min B."/>
            <person name="Riley R."/>
            <person name="Sierra-Patev S."/>
            <person name="Naranjo-Ortiz M."/>
            <person name="Looney B."/>
            <person name="Konkel Z."/>
            <person name="Slot J.C."/>
            <person name="Sakamoto Y."/>
            <person name="Steenwyk J.L."/>
            <person name="Rokas A."/>
            <person name="Carro J."/>
            <person name="Camarero S."/>
            <person name="Ferreira P."/>
            <person name="Molpeceres G."/>
            <person name="Ruiz-Duenas F.J."/>
            <person name="Serrano A."/>
            <person name="Henrissat B."/>
            <person name="Drula E."/>
            <person name="Hughes K.W."/>
            <person name="Mata J.L."/>
            <person name="Ishikawa N.K."/>
            <person name="Vargas-Isla R."/>
            <person name="Ushijima S."/>
            <person name="Smith C.A."/>
            <person name="Ahrendt S."/>
            <person name="Andreopoulos W."/>
            <person name="He G."/>
            <person name="Labutti K."/>
            <person name="Lipzen A."/>
            <person name="Ng V."/>
            <person name="Sandor L."/>
            <person name="Barry K."/>
            <person name="Martinez A.T."/>
            <person name="Xiao Y."/>
            <person name="Gibbons J.G."/>
            <person name="Terashima K."/>
            <person name="Hibbett D.S."/>
            <person name="Grigoriev I.V."/>
        </authorList>
    </citation>
    <scope>NUCLEOTIDE SEQUENCE</scope>
    <source>
        <strain evidence="2">Sp2 HRB7682 ss15</strain>
    </source>
</reference>
<dbReference type="AlphaFoldDB" id="A0A9W9DGJ9"/>
<protein>
    <submittedName>
        <fullName evidence="2">Uncharacterized protein</fullName>
    </submittedName>
</protein>
<sequence length="248" mass="27408">MASRPALYSVSSNPLSPAASQLSTQPSSARIVARRKAKLNVYFREECEDRSVSGEAQKTLTAHFTSFIEDYIAKTTPEYEIAGAGVEFRLQEAFDADHKAWEVFRAQNFPCEPISLTKITFDSIIKPTSKNLKPTAALHPPLNRIGQDNHHTHTSHPSPASNSQLVSQQMMTMLDGNLKRRSPTCKPGWNKESKSSLLKGVLVSNANKILITYELHSTQSSSSIINSLSGSLLEKETIHGHFINSTRT</sequence>
<evidence type="ECO:0000313" key="3">
    <source>
        <dbReference type="Proteomes" id="UP001150238"/>
    </source>
</evidence>
<proteinExistence type="predicted"/>